<dbReference type="Gene3D" id="1.10.260.40">
    <property type="entry name" value="lambda repressor-like DNA-binding domains"/>
    <property type="match status" value="1"/>
</dbReference>
<sequence>MSSINRDRLRELISERKTSARAVSRELGGNDTLLRDILSGKSRNARGDTLPKIAAYFDVDVSELLIEDGDASRPRPSTPSMTALPLLGKVQAGAWLELDDTSQEEPQLLSAALDRRYPQARQWLREVDGDSMNARNIFPGDLAHIVEIVGSGVNLNSGMIVEVTRYRAGGALREITLKEVEVSDHGQVTLWPRSSNPKWQEPVRLTEGDDQEVQVEITGLLLAKITRF</sequence>
<reference evidence="2 3" key="1">
    <citation type="submission" date="2020-09" db="EMBL/GenBank/DDBJ databases">
        <title>Brevundimonas sp. LVF1 isolated from an oligotrophic pond in Goettingen, Germany.</title>
        <authorList>
            <person name="Friedrich I."/>
            <person name="Klassen A."/>
            <person name="Neubauer H."/>
            <person name="Schneider D."/>
            <person name="Hertel R."/>
            <person name="Daniel R."/>
        </authorList>
    </citation>
    <scope>NUCLEOTIDE SEQUENCE [LARGE SCALE GENOMIC DNA]</scope>
    <source>
        <strain evidence="2 3">LVF1</strain>
    </source>
</reference>
<dbReference type="RefSeq" id="WP_207825181.1">
    <property type="nucleotide sequence ID" value="NZ_CP062006.1"/>
</dbReference>
<organism evidence="2 3">
    <name type="scientific">Brevundimonas pondensis</name>
    <dbReference type="NCBI Taxonomy" id="2774189"/>
    <lineage>
        <taxon>Bacteria</taxon>
        <taxon>Pseudomonadati</taxon>
        <taxon>Pseudomonadota</taxon>
        <taxon>Alphaproteobacteria</taxon>
        <taxon>Caulobacterales</taxon>
        <taxon>Caulobacteraceae</taxon>
        <taxon>Brevundimonas</taxon>
    </lineage>
</organism>
<gene>
    <name evidence="2" type="ORF">IFE19_01800</name>
</gene>
<dbReference type="SMART" id="SM00530">
    <property type="entry name" value="HTH_XRE"/>
    <property type="match status" value="1"/>
</dbReference>
<dbReference type="SUPFAM" id="SSF47413">
    <property type="entry name" value="lambda repressor-like DNA-binding domains"/>
    <property type="match status" value="1"/>
</dbReference>
<feature type="domain" description="HTH cro/C1-type" evidence="1">
    <location>
        <begin position="9"/>
        <end position="64"/>
    </location>
</feature>
<dbReference type="InterPro" id="IPR001387">
    <property type="entry name" value="Cro/C1-type_HTH"/>
</dbReference>
<proteinExistence type="predicted"/>
<accession>A0ABX7SMR0</accession>
<evidence type="ECO:0000313" key="2">
    <source>
        <dbReference type="EMBL" id="QTC88165.1"/>
    </source>
</evidence>
<name>A0ABX7SMR0_9CAUL</name>
<dbReference type="InterPro" id="IPR010982">
    <property type="entry name" value="Lambda_DNA-bd_dom_sf"/>
</dbReference>
<dbReference type="Pfam" id="PF13443">
    <property type="entry name" value="HTH_26"/>
    <property type="match status" value="1"/>
</dbReference>
<dbReference type="Proteomes" id="UP000663942">
    <property type="component" value="Chromosome"/>
</dbReference>
<dbReference type="Pfam" id="PF00717">
    <property type="entry name" value="Peptidase_S24"/>
    <property type="match status" value="1"/>
</dbReference>
<dbReference type="CDD" id="cd00093">
    <property type="entry name" value="HTH_XRE"/>
    <property type="match status" value="1"/>
</dbReference>
<dbReference type="InterPro" id="IPR036286">
    <property type="entry name" value="LexA/Signal_pep-like_sf"/>
</dbReference>
<dbReference type="InterPro" id="IPR015927">
    <property type="entry name" value="Peptidase_S24_S26A/B/C"/>
</dbReference>
<dbReference type="Gene3D" id="2.10.109.10">
    <property type="entry name" value="Umud Fragment, subunit A"/>
    <property type="match status" value="1"/>
</dbReference>
<protein>
    <submittedName>
        <fullName evidence="2">Helix-turn-helix domain-containing protein</fullName>
    </submittedName>
</protein>
<keyword evidence="3" id="KW-1185">Reference proteome</keyword>
<dbReference type="SUPFAM" id="SSF51306">
    <property type="entry name" value="LexA/Signal peptidase"/>
    <property type="match status" value="1"/>
</dbReference>
<evidence type="ECO:0000259" key="1">
    <source>
        <dbReference type="PROSITE" id="PS50943"/>
    </source>
</evidence>
<evidence type="ECO:0000313" key="3">
    <source>
        <dbReference type="Proteomes" id="UP000663942"/>
    </source>
</evidence>
<dbReference type="EMBL" id="CP062006">
    <property type="protein sequence ID" value="QTC88165.1"/>
    <property type="molecule type" value="Genomic_DNA"/>
</dbReference>
<dbReference type="PROSITE" id="PS50943">
    <property type="entry name" value="HTH_CROC1"/>
    <property type="match status" value="1"/>
</dbReference>